<evidence type="ECO:0000259" key="14">
    <source>
        <dbReference type="PROSITE" id="PS51195"/>
    </source>
</evidence>
<dbReference type="Gene3D" id="3.40.50.300">
    <property type="entry name" value="P-loop containing nucleotide triphosphate hydrolases"/>
    <property type="match status" value="2"/>
</dbReference>
<dbReference type="PROSITE" id="PS51195">
    <property type="entry name" value="Q_MOTIF"/>
    <property type="match status" value="1"/>
</dbReference>
<dbReference type="InterPro" id="IPR050079">
    <property type="entry name" value="DEAD_box_RNA_helicase"/>
</dbReference>
<feature type="region of interest" description="Disordered" evidence="11">
    <location>
        <begin position="104"/>
        <end position="135"/>
    </location>
</feature>
<dbReference type="SUPFAM" id="SSF52540">
    <property type="entry name" value="P-loop containing nucleoside triphosphate hydrolases"/>
    <property type="match status" value="1"/>
</dbReference>
<dbReference type="InterPro" id="IPR000629">
    <property type="entry name" value="RNA-helicase_DEAD-box_CS"/>
</dbReference>
<dbReference type="PROSITE" id="PS51194">
    <property type="entry name" value="HELICASE_CTER"/>
    <property type="match status" value="1"/>
</dbReference>
<comment type="similarity">
    <text evidence="7">Belongs to the DEAD box helicase family. DDX52/ROK1 subfamily.</text>
</comment>
<dbReference type="CDD" id="cd18787">
    <property type="entry name" value="SF2_C_DEAD"/>
    <property type="match status" value="1"/>
</dbReference>
<feature type="region of interest" description="Disordered" evidence="11">
    <location>
        <begin position="495"/>
        <end position="536"/>
    </location>
</feature>
<feature type="region of interest" description="Disordered" evidence="11">
    <location>
        <begin position="44"/>
        <end position="82"/>
    </location>
</feature>
<dbReference type="EMBL" id="JN987467">
    <property type="protein sequence ID" value="AET50690.1"/>
    <property type="molecule type" value="mRNA"/>
</dbReference>
<dbReference type="InterPro" id="IPR001650">
    <property type="entry name" value="Helicase_C-like"/>
</dbReference>
<evidence type="ECO:0000256" key="9">
    <source>
        <dbReference type="PROSITE-ProRule" id="PRU00552"/>
    </source>
</evidence>
<protein>
    <recommendedName>
        <fullName evidence="1">RNA helicase</fullName>
        <ecNumber evidence="1">3.6.4.13</ecNumber>
    </recommendedName>
</protein>
<dbReference type="GO" id="GO:0005829">
    <property type="term" value="C:cytosol"/>
    <property type="evidence" value="ECO:0007669"/>
    <property type="project" value="TreeGrafter"/>
</dbReference>
<dbReference type="GO" id="GO:0005524">
    <property type="term" value="F:ATP binding"/>
    <property type="evidence" value="ECO:0007669"/>
    <property type="project" value="UniProtKB-KW"/>
</dbReference>
<proteinExistence type="evidence at transcript level"/>
<dbReference type="GO" id="GO:0003724">
    <property type="term" value="F:RNA helicase activity"/>
    <property type="evidence" value="ECO:0007669"/>
    <property type="project" value="UniProtKB-EC"/>
</dbReference>
<accession>H9B9N0</accession>
<feature type="short sequence motif" description="Q motif" evidence="9">
    <location>
        <begin position="127"/>
        <end position="155"/>
    </location>
</feature>
<evidence type="ECO:0000256" key="5">
    <source>
        <dbReference type="ARBA" id="ARBA00022840"/>
    </source>
</evidence>
<evidence type="ECO:0000256" key="3">
    <source>
        <dbReference type="ARBA" id="ARBA00022801"/>
    </source>
</evidence>
<feature type="domain" description="Helicase ATP-binding" evidence="12">
    <location>
        <begin position="158"/>
        <end position="329"/>
    </location>
</feature>
<dbReference type="Pfam" id="PF00271">
    <property type="entry name" value="Helicase_C"/>
    <property type="match status" value="1"/>
</dbReference>
<sequence>MPNLGAKGSKEQMAKETIFCVLTRGASLHKCRDSLASPVLQRLHRRHEQQQQQQHQQNVTGGKSRRTQTPETSANSCSAESVRAKHNISVKGLIAVPAPFGSFNDELPPEADAADSKSGAADGDNTPPEAPRKMPPWLLSRLEALGYKEPTPIQMQALPLLLQGRHLLASAPTGSGKTLAFLLPVITCLKAPRSAFGRLVVLSPTRELARQSLRTFQRLTEGTGFKAAFPQSHSGSRYGAADAVFATPLSLLTLLKEKRLSLSDCQHLVLDEADRLLDSGFSPQVDALLFEIKSATATAKRLHICLFSATLPPSVVLLAESITYGAVHVTVGRASAAAPQIEQELVFCSTEAGKLWALKNLRVERKLIPPCLIFVETQERASELLREMITEGMTVDLLHAAKSKQQRDATVDAFRTGKIWFLICTDLVARGIDFKGVALVINFDLPISTSVYIHRIGRTGRAGKEGKALTFFTLDDVPRLRPIVQIMQKSPNSKIPPFLNSRLTRNLRVKGQKKNRGRWTPHSNRPSGRSRKPIRPVARAVVMKAKRRAWAVAASLAKKKKAKELGDEASTTPHVSTANSDAISEPIARGKGPKTKEKATRSKDSPKGKFKRTHDPQMHPGNSSFKRRRRESAAHSFKE</sequence>
<dbReference type="VEuPathDB" id="ToxoDB:ETH_00030150"/>
<evidence type="ECO:0000256" key="6">
    <source>
        <dbReference type="ARBA" id="ARBA00022884"/>
    </source>
</evidence>
<feature type="region of interest" description="Disordered" evidence="11">
    <location>
        <begin position="559"/>
        <end position="639"/>
    </location>
</feature>
<evidence type="ECO:0000256" key="1">
    <source>
        <dbReference type="ARBA" id="ARBA00012552"/>
    </source>
</evidence>
<dbReference type="SMART" id="SM00490">
    <property type="entry name" value="HELICc"/>
    <property type="match status" value="1"/>
</dbReference>
<organism evidence="15">
    <name type="scientific">Eimeria tenella</name>
    <name type="common">Coccidian parasite</name>
    <dbReference type="NCBI Taxonomy" id="5802"/>
    <lineage>
        <taxon>Eukaryota</taxon>
        <taxon>Sar</taxon>
        <taxon>Alveolata</taxon>
        <taxon>Apicomplexa</taxon>
        <taxon>Conoidasida</taxon>
        <taxon>Coccidia</taxon>
        <taxon>Eucoccidiorida</taxon>
        <taxon>Eimeriorina</taxon>
        <taxon>Eimeriidae</taxon>
        <taxon>Eimeria</taxon>
    </lineage>
</organism>
<feature type="compositionally biased region" description="Polar residues" evidence="11">
    <location>
        <begin position="67"/>
        <end position="79"/>
    </location>
</feature>
<feature type="domain" description="DEAD-box RNA helicase Q" evidence="14">
    <location>
        <begin position="127"/>
        <end position="155"/>
    </location>
</feature>
<dbReference type="Pfam" id="PF00270">
    <property type="entry name" value="DEAD"/>
    <property type="match status" value="1"/>
</dbReference>
<dbReference type="InterPro" id="IPR044764">
    <property type="entry name" value="DDX52/Rok1_DEADc"/>
</dbReference>
<comment type="catalytic activity">
    <reaction evidence="8">
        <text>ATP + H2O = ADP + phosphate + H(+)</text>
        <dbReference type="Rhea" id="RHEA:13065"/>
        <dbReference type="ChEBI" id="CHEBI:15377"/>
        <dbReference type="ChEBI" id="CHEBI:15378"/>
        <dbReference type="ChEBI" id="CHEBI:30616"/>
        <dbReference type="ChEBI" id="CHEBI:43474"/>
        <dbReference type="ChEBI" id="CHEBI:456216"/>
        <dbReference type="EC" id="3.6.4.13"/>
    </reaction>
</comment>
<keyword evidence="4 10" id="KW-0347">Helicase</keyword>
<dbReference type="GO" id="GO:0030490">
    <property type="term" value="P:maturation of SSU-rRNA"/>
    <property type="evidence" value="ECO:0007669"/>
    <property type="project" value="InterPro"/>
</dbReference>
<dbReference type="GO" id="GO:0003723">
    <property type="term" value="F:RNA binding"/>
    <property type="evidence" value="ECO:0007669"/>
    <property type="project" value="UniProtKB-KW"/>
</dbReference>
<dbReference type="VEuPathDB" id="ToxoDB:ETH2_0608500"/>
<feature type="compositionally biased region" description="Basic and acidic residues" evidence="11">
    <location>
        <begin position="594"/>
        <end position="617"/>
    </location>
</feature>
<evidence type="ECO:0000259" key="12">
    <source>
        <dbReference type="PROSITE" id="PS51192"/>
    </source>
</evidence>
<keyword evidence="6" id="KW-0694">RNA-binding</keyword>
<keyword evidence="2 10" id="KW-0547">Nucleotide-binding</keyword>
<dbReference type="AlphaFoldDB" id="H9B9N0"/>
<dbReference type="SMART" id="SM00487">
    <property type="entry name" value="DEXDc"/>
    <property type="match status" value="1"/>
</dbReference>
<keyword evidence="3 10" id="KW-0378">Hydrolase</keyword>
<dbReference type="InterPro" id="IPR014001">
    <property type="entry name" value="Helicase_ATP-bd"/>
</dbReference>
<feature type="compositionally biased region" description="Basic residues" evidence="11">
    <location>
        <begin position="505"/>
        <end position="519"/>
    </location>
</feature>
<dbReference type="PROSITE" id="PS00039">
    <property type="entry name" value="DEAD_ATP_HELICASE"/>
    <property type="match status" value="1"/>
</dbReference>
<dbReference type="EC" id="3.6.4.13" evidence="1"/>
<evidence type="ECO:0000256" key="7">
    <source>
        <dbReference type="ARBA" id="ARBA00024355"/>
    </source>
</evidence>
<evidence type="ECO:0000256" key="8">
    <source>
        <dbReference type="ARBA" id="ARBA00047984"/>
    </source>
</evidence>
<dbReference type="GO" id="GO:0016787">
    <property type="term" value="F:hydrolase activity"/>
    <property type="evidence" value="ECO:0007669"/>
    <property type="project" value="UniProtKB-KW"/>
</dbReference>
<reference evidence="15" key="1">
    <citation type="journal article" date="2012" name="BMC Genomics">
        <title>Characterisation of full-length cDNA sequences provides insights into the Eimeria tenella transcriptome.</title>
        <authorList>
            <person name="Amiruddin N."/>
            <person name="Lee X.W."/>
            <person name="Blake D.P."/>
            <person name="Suzuki Y."/>
            <person name="Tay Y.L."/>
            <person name="Lim L.S."/>
            <person name="Tomley F.M."/>
            <person name="Watanabe J."/>
            <person name="Sugimoto C."/>
            <person name="Wan K.L."/>
        </authorList>
    </citation>
    <scope>NUCLEOTIDE SEQUENCE</scope>
    <source>
        <strain evidence="15">Houghton</strain>
    </source>
</reference>
<evidence type="ECO:0000256" key="11">
    <source>
        <dbReference type="SAM" id="MobiDB-lite"/>
    </source>
</evidence>
<dbReference type="CDD" id="cd17957">
    <property type="entry name" value="DEADc_DDX52"/>
    <property type="match status" value="1"/>
</dbReference>
<evidence type="ECO:0000256" key="10">
    <source>
        <dbReference type="RuleBase" id="RU000492"/>
    </source>
</evidence>
<evidence type="ECO:0000256" key="2">
    <source>
        <dbReference type="ARBA" id="ARBA00022741"/>
    </source>
</evidence>
<feature type="domain" description="Helicase C-terminal" evidence="13">
    <location>
        <begin position="340"/>
        <end position="503"/>
    </location>
</feature>
<dbReference type="PROSITE" id="PS51192">
    <property type="entry name" value="HELICASE_ATP_BIND_1"/>
    <property type="match status" value="1"/>
</dbReference>
<feature type="compositionally biased region" description="Polar residues" evidence="11">
    <location>
        <begin position="569"/>
        <end position="582"/>
    </location>
</feature>
<keyword evidence="5 10" id="KW-0067">ATP-binding</keyword>
<name>H9B9N0_EIMTE</name>
<evidence type="ECO:0000259" key="13">
    <source>
        <dbReference type="PROSITE" id="PS51194"/>
    </source>
</evidence>
<dbReference type="PANTHER" id="PTHR47959">
    <property type="entry name" value="ATP-DEPENDENT RNA HELICASE RHLE-RELATED"/>
    <property type="match status" value="1"/>
</dbReference>
<evidence type="ECO:0000313" key="15">
    <source>
        <dbReference type="EMBL" id="AET50690.1"/>
    </source>
</evidence>
<dbReference type="PANTHER" id="PTHR47959:SF15">
    <property type="entry name" value="RNA HELICASE"/>
    <property type="match status" value="1"/>
</dbReference>
<dbReference type="InterPro" id="IPR014014">
    <property type="entry name" value="RNA_helicase_DEAD_Q_motif"/>
</dbReference>
<evidence type="ECO:0000256" key="4">
    <source>
        <dbReference type="ARBA" id="ARBA00022806"/>
    </source>
</evidence>
<dbReference type="InterPro" id="IPR027417">
    <property type="entry name" value="P-loop_NTPase"/>
</dbReference>
<dbReference type="InterPro" id="IPR011545">
    <property type="entry name" value="DEAD/DEAH_box_helicase_dom"/>
</dbReference>